<dbReference type="PANTHER" id="PTHR31891:SF1">
    <property type="entry name" value="FORMAMIDASE C869.04-RELATED"/>
    <property type="match status" value="1"/>
</dbReference>
<protein>
    <submittedName>
        <fullName evidence="1">Acetamidase</fullName>
    </submittedName>
</protein>
<name>A0A6L6HUL8_9RHOB</name>
<gene>
    <name evidence="1" type="ORF">GIY56_16905</name>
</gene>
<dbReference type="Pfam" id="PF03069">
    <property type="entry name" value="FmdA_AmdA"/>
    <property type="match status" value="1"/>
</dbReference>
<comment type="caution">
    <text evidence="1">The sequence shown here is derived from an EMBL/GenBank/DDBJ whole genome shotgun (WGS) entry which is preliminary data.</text>
</comment>
<evidence type="ECO:0000313" key="1">
    <source>
        <dbReference type="EMBL" id="MTE01971.1"/>
    </source>
</evidence>
<dbReference type="RefSeq" id="WP_154766042.1">
    <property type="nucleotide sequence ID" value="NZ_WMBT01000021.1"/>
</dbReference>
<dbReference type="Proteomes" id="UP000481417">
    <property type="component" value="Unassembled WGS sequence"/>
</dbReference>
<organism evidence="1 2">
    <name type="scientific">Paracoccus lichenicola</name>
    <dbReference type="NCBI Taxonomy" id="2665644"/>
    <lineage>
        <taxon>Bacteria</taxon>
        <taxon>Pseudomonadati</taxon>
        <taxon>Pseudomonadota</taxon>
        <taxon>Alphaproteobacteria</taxon>
        <taxon>Rhodobacterales</taxon>
        <taxon>Paracoccaceae</taxon>
        <taxon>Paracoccus</taxon>
    </lineage>
</organism>
<evidence type="ECO:0000313" key="2">
    <source>
        <dbReference type="Proteomes" id="UP000481417"/>
    </source>
</evidence>
<dbReference type="AlphaFoldDB" id="A0A6L6HUL8"/>
<dbReference type="Gene3D" id="2.60.120.580">
    <property type="entry name" value="Acetamidase/Formamidase-like domains"/>
    <property type="match status" value="2"/>
</dbReference>
<dbReference type="InterPro" id="IPR004304">
    <property type="entry name" value="FmdA_AmdA"/>
</dbReference>
<dbReference type="PANTHER" id="PTHR31891">
    <property type="entry name" value="FORMAMIDASE C869.04-RELATED"/>
    <property type="match status" value="1"/>
</dbReference>
<keyword evidence="2" id="KW-1185">Reference proteome</keyword>
<reference evidence="1 2" key="1">
    <citation type="submission" date="2019-11" db="EMBL/GenBank/DDBJ databases">
        <authorList>
            <person name="Lang L."/>
        </authorList>
    </citation>
    <scope>NUCLEOTIDE SEQUENCE [LARGE SCALE GENOMIC DNA]</scope>
    <source>
        <strain evidence="1 2">YIM 132242</strain>
    </source>
</reference>
<proteinExistence type="predicted"/>
<dbReference type="EMBL" id="WMBT01000021">
    <property type="protein sequence ID" value="MTE01971.1"/>
    <property type="molecule type" value="Genomic_DNA"/>
</dbReference>
<accession>A0A6L6HUL8</accession>
<dbReference type="GO" id="GO:0016811">
    <property type="term" value="F:hydrolase activity, acting on carbon-nitrogen (but not peptide) bonds, in linear amides"/>
    <property type="evidence" value="ECO:0007669"/>
    <property type="project" value="InterPro"/>
</dbReference>
<dbReference type="SUPFAM" id="SSF141130">
    <property type="entry name" value="Acetamidase/Formamidase-like"/>
    <property type="match status" value="1"/>
</dbReference>
<sequence length="438" mass="45501">MPDGSIAPSRRSVVVTEFTNSVLDPAAAMLGPVENGGTIIANTAPGCWGPMITPRLRGGHEVTTPVHVNGAQVGDGVAIRIRDITVTSTATASGHDTSPEGFCLGDPYVAARCPVCDTVWPETHVEGIGPDAVKCDRCGNPVTPFRIVHGYTVTFDDTRSVGLTLPAGAAETIARNADHYAALPDGSRQHSILTYAPSDMPGTLVRMRPFLGQLGTCPSVAMPDSHNAGDFGAFLVGAPHDYAISAEDLARHKTDGHMDIDAVRAGAIIVCPVKVPGAGVYMGDMHAGQGDGEIAGHTMDVAGSVTLQVEVVKDYPIDGPVLFPLAEDLPPLARPFTAAEVAKGQRLAAKWGVGDIEPLAPISVIGTAPNLNAAIENGLERAATLLGMSVPEVRNRATINGAIEIGRAPGVIQVTFLAPLARLDAVGLGDYAREQYGL</sequence>